<sequence>MPHTGQRAPGGRVDTTRAKQDGAVTEGFDLASAAYDRLVAGSPGYHAHLRLSARRLDPGALSPEPRILDLGCGTGASTAALLDTVPTARIVGVDASEGMLATARAKDWPDTVSFHHARVEELTPQWAADRLGGPVDAVFGAYLIRNCPDPDRALEVMRDLLRPGGRLVLHEYSVADSAVARAVWTAVCQGVIIPAGRVFSGDGTLFRYLWRSVLEFDGRRALLERMRRAGLVSVASAPMPGWEYGITHTFAGMRREEDR</sequence>
<evidence type="ECO:0000313" key="2">
    <source>
        <dbReference type="EMBL" id="QUX24035.1"/>
    </source>
</evidence>
<dbReference type="GO" id="GO:0032259">
    <property type="term" value="P:methylation"/>
    <property type="evidence" value="ECO:0007669"/>
    <property type="project" value="UniProtKB-KW"/>
</dbReference>
<name>A0ABX8BP65_9ACTN</name>
<evidence type="ECO:0000313" key="3">
    <source>
        <dbReference type="Proteomes" id="UP000676079"/>
    </source>
</evidence>
<keyword evidence="2" id="KW-0489">Methyltransferase</keyword>
<gene>
    <name evidence="2" type="ORF">KGD84_06860</name>
</gene>
<dbReference type="Gene3D" id="3.40.50.150">
    <property type="entry name" value="Vaccinia Virus protein VP39"/>
    <property type="match status" value="1"/>
</dbReference>
<reference evidence="2 3" key="1">
    <citation type="submission" date="2021-05" db="EMBL/GenBank/DDBJ databases">
        <title>Direct Submission.</title>
        <authorList>
            <person name="Li K."/>
            <person name="Gao J."/>
        </authorList>
    </citation>
    <scope>NUCLEOTIDE SEQUENCE [LARGE SCALE GENOMIC DNA]</scope>
    <source>
        <strain evidence="2 3">Mg02</strain>
    </source>
</reference>
<dbReference type="CDD" id="cd02440">
    <property type="entry name" value="AdoMet_MTases"/>
    <property type="match status" value="1"/>
</dbReference>
<dbReference type="GO" id="GO:0008168">
    <property type="term" value="F:methyltransferase activity"/>
    <property type="evidence" value="ECO:0007669"/>
    <property type="project" value="UniProtKB-KW"/>
</dbReference>
<dbReference type="PANTHER" id="PTHR43591">
    <property type="entry name" value="METHYLTRANSFERASE"/>
    <property type="match status" value="1"/>
</dbReference>
<dbReference type="EC" id="2.1.1.-" evidence="2"/>
<dbReference type="Proteomes" id="UP000676079">
    <property type="component" value="Chromosome"/>
</dbReference>
<evidence type="ECO:0000256" key="1">
    <source>
        <dbReference type="SAM" id="MobiDB-lite"/>
    </source>
</evidence>
<accession>A0ABX8BP65</accession>
<keyword evidence="3" id="KW-1185">Reference proteome</keyword>
<protein>
    <submittedName>
        <fullName evidence="2">Class I SAM-dependent methyltransferase</fullName>
        <ecNumber evidence="2">2.1.1.-</ecNumber>
    </submittedName>
</protein>
<dbReference type="EMBL" id="CP074133">
    <property type="protein sequence ID" value="QUX24035.1"/>
    <property type="molecule type" value="Genomic_DNA"/>
</dbReference>
<dbReference type="Pfam" id="PF01209">
    <property type="entry name" value="Ubie_methyltran"/>
    <property type="match status" value="1"/>
</dbReference>
<keyword evidence="2" id="KW-0808">Transferase</keyword>
<dbReference type="PANTHER" id="PTHR43591:SF24">
    <property type="entry name" value="2-METHOXY-6-POLYPRENYL-1,4-BENZOQUINOL METHYLASE, MITOCHONDRIAL"/>
    <property type="match status" value="1"/>
</dbReference>
<organism evidence="2 3">
    <name type="scientific">Nocardiopsis changdeensis</name>
    <dbReference type="NCBI Taxonomy" id="2831969"/>
    <lineage>
        <taxon>Bacteria</taxon>
        <taxon>Bacillati</taxon>
        <taxon>Actinomycetota</taxon>
        <taxon>Actinomycetes</taxon>
        <taxon>Streptosporangiales</taxon>
        <taxon>Nocardiopsidaceae</taxon>
        <taxon>Nocardiopsis</taxon>
    </lineage>
</organism>
<feature type="region of interest" description="Disordered" evidence="1">
    <location>
        <begin position="1"/>
        <end position="20"/>
    </location>
</feature>
<dbReference type="InterPro" id="IPR029063">
    <property type="entry name" value="SAM-dependent_MTases_sf"/>
</dbReference>
<proteinExistence type="predicted"/>
<dbReference type="SUPFAM" id="SSF53335">
    <property type="entry name" value="S-adenosyl-L-methionine-dependent methyltransferases"/>
    <property type="match status" value="1"/>
</dbReference>